<gene>
    <name evidence="3" type="ORF">CYLTODRAFT_451356</name>
</gene>
<keyword evidence="4" id="KW-1185">Reference proteome</keyword>
<dbReference type="EMBL" id="KN880462">
    <property type="protein sequence ID" value="KIY70862.1"/>
    <property type="molecule type" value="Genomic_DNA"/>
</dbReference>
<evidence type="ECO:0008006" key="5">
    <source>
        <dbReference type="Google" id="ProtNLM"/>
    </source>
</evidence>
<feature type="transmembrane region" description="Helical" evidence="2">
    <location>
        <begin position="120"/>
        <end position="144"/>
    </location>
</feature>
<protein>
    <recommendedName>
        <fullName evidence="5">G-protein coupled receptors family 2 profile 2 domain-containing protein</fullName>
    </recommendedName>
</protein>
<dbReference type="OrthoDB" id="3256745at2759"/>
<accession>A0A0D7BK66</accession>
<reference evidence="3 4" key="1">
    <citation type="journal article" date="2015" name="Fungal Genet. Biol.">
        <title>Evolution of novel wood decay mechanisms in Agaricales revealed by the genome sequences of Fistulina hepatica and Cylindrobasidium torrendii.</title>
        <authorList>
            <person name="Floudas D."/>
            <person name="Held B.W."/>
            <person name="Riley R."/>
            <person name="Nagy L.G."/>
            <person name="Koehler G."/>
            <person name="Ransdell A.S."/>
            <person name="Younus H."/>
            <person name="Chow J."/>
            <person name="Chiniquy J."/>
            <person name="Lipzen A."/>
            <person name="Tritt A."/>
            <person name="Sun H."/>
            <person name="Haridas S."/>
            <person name="LaButti K."/>
            <person name="Ohm R.A."/>
            <person name="Kues U."/>
            <person name="Blanchette R.A."/>
            <person name="Grigoriev I.V."/>
            <person name="Minto R.E."/>
            <person name="Hibbett D.S."/>
        </authorList>
    </citation>
    <scope>NUCLEOTIDE SEQUENCE [LARGE SCALE GENOMIC DNA]</scope>
    <source>
        <strain evidence="3 4">FP15055 ss-10</strain>
    </source>
</reference>
<feature type="transmembrane region" description="Helical" evidence="2">
    <location>
        <begin position="6"/>
        <end position="29"/>
    </location>
</feature>
<feature type="transmembrane region" description="Helical" evidence="2">
    <location>
        <begin position="164"/>
        <end position="187"/>
    </location>
</feature>
<dbReference type="AlphaFoldDB" id="A0A0D7BK66"/>
<evidence type="ECO:0000313" key="4">
    <source>
        <dbReference type="Proteomes" id="UP000054007"/>
    </source>
</evidence>
<keyword evidence="2" id="KW-0472">Membrane</keyword>
<evidence type="ECO:0000256" key="1">
    <source>
        <dbReference type="SAM" id="MobiDB-lite"/>
    </source>
</evidence>
<feature type="transmembrane region" description="Helical" evidence="2">
    <location>
        <begin position="416"/>
        <end position="436"/>
    </location>
</feature>
<proteinExistence type="predicted"/>
<sequence length="445" mass="49363">MVQLGLGVTFLVLSLTGLVSCWAVCIAFARATGSRWAVYTYLFGSTVLQLAFSLGAVWKMDTYRMPKGFCTTQTLLISISTYIVTGVCAAFTLATNNTIKRPKYWSNPNLSGSTLQWKNYYIFPTVVFPAGATIVYTTVVLKLGASGPSRDMHCDAVNPLWVRLLGYAGLPLLLAIPSLLLSVYSLIKTIRITKHIKRSRSDEMECMPRRSRMPPEPTSAISRIWNSGCRWGPHASNDEMRMPPRHKFVSTRDSASSDLPDFAQARPPSVPQLQPDFSAVVCRDSDSTHNTVDCTDSDRDDVSSLVWAAPDVMIQSTPEADPDDNTLPEKDAESSFTNIDDSDDEDMFGTKRMRSVSSAMPVTRKRRHPPEFLPPAVWRILIFQITFSLVAILAAVSPVIELCLGWDQPSALGTQSFALVLVAWGPAIVFLPLPAVRQNLMFWRR</sequence>
<feature type="transmembrane region" description="Helical" evidence="2">
    <location>
        <begin position="376"/>
        <end position="396"/>
    </location>
</feature>
<feature type="transmembrane region" description="Helical" evidence="2">
    <location>
        <begin position="75"/>
        <end position="99"/>
    </location>
</feature>
<name>A0A0D7BK66_9AGAR</name>
<keyword evidence="2" id="KW-0812">Transmembrane</keyword>
<evidence type="ECO:0000313" key="3">
    <source>
        <dbReference type="EMBL" id="KIY70862.1"/>
    </source>
</evidence>
<keyword evidence="2" id="KW-1133">Transmembrane helix</keyword>
<evidence type="ECO:0000256" key="2">
    <source>
        <dbReference type="SAM" id="Phobius"/>
    </source>
</evidence>
<dbReference type="Proteomes" id="UP000054007">
    <property type="component" value="Unassembled WGS sequence"/>
</dbReference>
<feature type="transmembrane region" description="Helical" evidence="2">
    <location>
        <begin position="36"/>
        <end position="55"/>
    </location>
</feature>
<organism evidence="3 4">
    <name type="scientific">Cylindrobasidium torrendii FP15055 ss-10</name>
    <dbReference type="NCBI Taxonomy" id="1314674"/>
    <lineage>
        <taxon>Eukaryota</taxon>
        <taxon>Fungi</taxon>
        <taxon>Dikarya</taxon>
        <taxon>Basidiomycota</taxon>
        <taxon>Agaricomycotina</taxon>
        <taxon>Agaricomycetes</taxon>
        <taxon>Agaricomycetidae</taxon>
        <taxon>Agaricales</taxon>
        <taxon>Marasmiineae</taxon>
        <taxon>Physalacriaceae</taxon>
        <taxon>Cylindrobasidium</taxon>
    </lineage>
</organism>
<feature type="region of interest" description="Disordered" evidence="1">
    <location>
        <begin position="315"/>
        <end position="344"/>
    </location>
</feature>